<name>A0A8E0RY05_9TREM</name>
<dbReference type="Proteomes" id="UP000728185">
    <property type="component" value="Unassembled WGS sequence"/>
</dbReference>
<dbReference type="AlphaFoldDB" id="A0A8E0RY05"/>
<comment type="caution">
    <text evidence="1">The sequence shown here is derived from an EMBL/GenBank/DDBJ whole genome shotgun (WGS) entry which is preliminary data.</text>
</comment>
<organism evidence="1 2">
    <name type="scientific">Fasciolopsis buskii</name>
    <dbReference type="NCBI Taxonomy" id="27845"/>
    <lineage>
        <taxon>Eukaryota</taxon>
        <taxon>Metazoa</taxon>
        <taxon>Spiralia</taxon>
        <taxon>Lophotrochozoa</taxon>
        <taxon>Platyhelminthes</taxon>
        <taxon>Trematoda</taxon>
        <taxon>Digenea</taxon>
        <taxon>Plagiorchiida</taxon>
        <taxon>Echinostomata</taxon>
        <taxon>Echinostomatoidea</taxon>
        <taxon>Fasciolidae</taxon>
        <taxon>Fasciolopsis</taxon>
    </lineage>
</organism>
<protein>
    <submittedName>
        <fullName evidence="1">Uncharacterized protein</fullName>
    </submittedName>
</protein>
<evidence type="ECO:0000313" key="2">
    <source>
        <dbReference type="Proteomes" id="UP000728185"/>
    </source>
</evidence>
<accession>A0A8E0RY05</accession>
<gene>
    <name evidence="1" type="ORF">FBUS_02849</name>
</gene>
<evidence type="ECO:0000313" key="1">
    <source>
        <dbReference type="EMBL" id="KAA0196686.1"/>
    </source>
</evidence>
<proteinExistence type="predicted"/>
<dbReference type="EMBL" id="LUCM01002878">
    <property type="protein sequence ID" value="KAA0196686.1"/>
    <property type="molecule type" value="Genomic_DNA"/>
</dbReference>
<reference evidence="1" key="1">
    <citation type="submission" date="2019-05" db="EMBL/GenBank/DDBJ databases">
        <title>Annotation for the trematode Fasciolopsis buski.</title>
        <authorList>
            <person name="Choi Y.-J."/>
        </authorList>
    </citation>
    <scope>NUCLEOTIDE SEQUENCE</scope>
    <source>
        <strain evidence="1">HT</strain>
        <tissue evidence="1">Whole worm</tissue>
    </source>
</reference>
<keyword evidence="2" id="KW-1185">Reference proteome</keyword>
<sequence>MMADRLISSLPKPLRRYFRTKCAVRAMDHQQFADVTCNLALVLTPNTGLVRYLQSDGINRRGRSISIVESDQTNCARRLGGGIFNTDCPLSDAIDEEASQSFLEVIVNKAID</sequence>